<keyword evidence="11" id="KW-0539">Nucleus</keyword>
<dbReference type="GO" id="GO:0040029">
    <property type="term" value="P:epigenetic regulation of gene expression"/>
    <property type="evidence" value="ECO:0007669"/>
    <property type="project" value="InterPro"/>
</dbReference>
<evidence type="ECO:0000256" key="14">
    <source>
        <dbReference type="SAM" id="MobiDB-lite"/>
    </source>
</evidence>
<evidence type="ECO:0000256" key="6">
    <source>
        <dbReference type="ARBA" id="ARBA00022737"/>
    </source>
</evidence>
<dbReference type="SUPFAM" id="SSF52047">
    <property type="entry name" value="RNI-like"/>
    <property type="match status" value="1"/>
</dbReference>
<keyword evidence="4" id="KW-0158">Chromosome</keyword>
<dbReference type="InterPro" id="IPR005174">
    <property type="entry name" value="KIB1-4_b-propeller"/>
</dbReference>
<dbReference type="PANTHER" id="PTHR47684:SF1">
    <property type="entry name" value="PROTEIN TONSOKU"/>
    <property type="match status" value="1"/>
</dbReference>
<dbReference type="FunFam" id="3.80.10.10:FF:000500">
    <property type="entry name" value="Protein TONSOKU"/>
    <property type="match status" value="1"/>
</dbReference>
<evidence type="ECO:0000256" key="13">
    <source>
        <dbReference type="SAM" id="Coils"/>
    </source>
</evidence>
<evidence type="ECO:0000313" key="17">
    <source>
        <dbReference type="EMBL" id="CAE5967758.1"/>
    </source>
</evidence>
<organism evidence="17 18">
    <name type="scientific">Arabidopsis arenosa</name>
    <name type="common">Sand rock-cress</name>
    <name type="synonym">Cardaminopsis arenosa</name>
    <dbReference type="NCBI Taxonomy" id="38785"/>
    <lineage>
        <taxon>Eukaryota</taxon>
        <taxon>Viridiplantae</taxon>
        <taxon>Streptophyta</taxon>
        <taxon>Embryophyta</taxon>
        <taxon>Tracheophyta</taxon>
        <taxon>Spermatophyta</taxon>
        <taxon>Magnoliopsida</taxon>
        <taxon>eudicotyledons</taxon>
        <taxon>Gunneridae</taxon>
        <taxon>Pentapetalae</taxon>
        <taxon>rosids</taxon>
        <taxon>malvids</taxon>
        <taxon>Brassicales</taxon>
        <taxon>Brassicaceae</taxon>
        <taxon>Camelineae</taxon>
        <taxon>Arabidopsis</taxon>
    </lineage>
</organism>
<keyword evidence="18" id="KW-1185">Reference proteome</keyword>
<dbReference type="Pfam" id="PF13176">
    <property type="entry name" value="TPR_7"/>
    <property type="match status" value="1"/>
</dbReference>
<comment type="subcellular location">
    <subcellularLocation>
        <location evidence="1">Chromosome</location>
    </subcellularLocation>
    <subcellularLocation>
        <location evidence="2">Nucleus</location>
        <location evidence="2">Nucleoplasm</location>
    </subcellularLocation>
</comment>
<dbReference type="FunFam" id="1.25.40.10:FF:000961">
    <property type="entry name" value="Protein TONSOKU"/>
    <property type="match status" value="1"/>
</dbReference>
<dbReference type="SUPFAM" id="SSF48452">
    <property type="entry name" value="TPR-like"/>
    <property type="match status" value="2"/>
</dbReference>
<dbReference type="SUPFAM" id="SSF81901">
    <property type="entry name" value="HCP-like"/>
    <property type="match status" value="1"/>
</dbReference>
<dbReference type="InterPro" id="IPR001810">
    <property type="entry name" value="F-box_dom"/>
</dbReference>
<proteinExistence type="inferred from homology"/>
<dbReference type="Pfam" id="PF00646">
    <property type="entry name" value="F-box"/>
    <property type="match status" value="1"/>
</dbReference>
<feature type="coiled-coil region" evidence="13">
    <location>
        <begin position="287"/>
        <end position="327"/>
    </location>
</feature>
<evidence type="ECO:0000259" key="15">
    <source>
        <dbReference type="Pfam" id="PF00646"/>
    </source>
</evidence>
<dbReference type="InterPro" id="IPR011990">
    <property type="entry name" value="TPR-like_helical_dom_sf"/>
</dbReference>
<name>A0A8S2A063_ARAAE</name>
<dbReference type="PANTHER" id="PTHR47684">
    <property type="entry name" value="PROTEIN TONSOKU"/>
    <property type="match status" value="1"/>
</dbReference>
<evidence type="ECO:0000256" key="9">
    <source>
        <dbReference type="ARBA" id="ARBA00022853"/>
    </source>
</evidence>
<evidence type="ECO:0000256" key="5">
    <source>
        <dbReference type="ARBA" id="ARBA00022614"/>
    </source>
</evidence>
<keyword evidence="7" id="KW-0227">DNA damage</keyword>
<dbReference type="GO" id="GO:0005654">
    <property type="term" value="C:nucleoplasm"/>
    <property type="evidence" value="ECO:0007669"/>
    <property type="project" value="UniProtKB-SubCell"/>
</dbReference>
<accession>A0A8S2A063</accession>
<dbReference type="GO" id="GO:0005694">
    <property type="term" value="C:chromosome"/>
    <property type="evidence" value="ECO:0007669"/>
    <property type="project" value="UniProtKB-SubCell"/>
</dbReference>
<evidence type="ECO:0000256" key="4">
    <source>
        <dbReference type="ARBA" id="ARBA00022454"/>
    </source>
</evidence>
<keyword evidence="9" id="KW-0156">Chromatin regulator</keyword>
<dbReference type="Pfam" id="PF03478">
    <property type="entry name" value="Beta-prop_KIB1-4"/>
    <property type="match status" value="1"/>
</dbReference>
<dbReference type="GO" id="GO:0009933">
    <property type="term" value="P:meristem structural organization"/>
    <property type="evidence" value="ECO:0007669"/>
    <property type="project" value="InterPro"/>
</dbReference>
<evidence type="ECO:0000256" key="3">
    <source>
        <dbReference type="ARBA" id="ARBA00010999"/>
    </source>
</evidence>
<protein>
    <recommendedName>
        <fullName evidence="12">Protein TONSOKU</fullName>
    </recommendedName>
</protein>
<sequence length="1662" mass="186391">MGRLDVAAAKRAYRKAAEVGDRREEARWANNVGDILKNHGEYVDALKWFRIDYDISVKYLPGKDLLPTCQSLGEIYLRLEDFEEALIYQKKHLQLAEEANDTVEKQRACTQLGRTYHEIFLKSEDDCEAIQSAKKYFKKAMELAQVLKEKPPPGESSGFLEEYINAHNNIGMLDLDLDNPEAACSILKKGLQICDEEEVREYDAARSRLHHNLGNVFMALRSWDEAKKHIEMDINICHKINHVQGEAKGYINLAELHNKTQKYNDALLCYGKASTLAKSMQDESALVEQIEDNIKVVKKSIKVMEELREEELMLKKLSAEMTDAKGTSEERKSMLQVHACLGRLIDKSSMVSAWLKHLQFSKRKKKISDELCDKEKLSDAFLIVGESYQNLRNFRKSLKWFNRSYEGYEAIGNLEGQALAKINIGNGLDCIGEWTGALQAYEEGYRIALKANLPSIQLTALDHMHYSHMMRFGNAQKARELKDKIQNLKESEHAEKAECSTQDECSETESEGHGNISNDRPNACSSPEPQTPNSLRSERLADLDEANDDVPLISFLQPGKRLFKRKQVSGKQDVDTDQTKKDFSIVADSQQTVVGRKRVRVILSDDESETEYQLGCPKDSSHKVLRQNEEVSDESMYFDGAVNYTDNRAIQDNVEEGSCSYTPLHPVKVAPNVSNCRSLSNNIAVETTGCSKRGSRCDAGDSNGTHCKTGAALVNFHAYSKTEDQKIKIEIENEHIALNSCSHNDESVKVELTCLYYLQLPVDEKAKGLLPIIHHLEYGGRVLKPLDLYATLRGSSQNVVIEASINGWVHKRLMKLYMDCCQSLSEKPSMKLLKKLYISEVEDDINVSECELQDISAAPLLCALHVHNTVAMLDLSHNMLGNGTMEKLKQLFASSSQMYGALTLDLHCNRFGPTALFQICECPVLFTRLEVLNVSRNRLTDACGSYLSTIVKNCRALYSLNVEHCSLTSRTIQKVANALDSESGLSQLCIGYNNPVSGSSIQNLLAKLATLSSFAELSMNGIKLSSQVVDSLSALVKTPSLSKLLVGSSGIGTDGAIKVTESLCYQKEETVKVDLSCCGLTSPFFIKLNQDITLTSSILELNVGGNPITEEGISALGELLRNPCSNIKVLILCKCHLKLAGVLCIIQALSDNKNLEELNLSENAKIDETVFGQPVKESSVMVQQEHGTCESVTSMDKEQELCETNMECDDLEVADSEDEQIEERTATSSSLSLPRKNHIVKELSIALAVANQLQILDLSNNGFSVEALETLYMSWSSSSSRTGIAQRHVKDEIVHFYVEGKIGNGGSEKKNCIRGLWDKKIPTDLLQEILSRLGLKANIQASLVCKTWLKEAVSVRKFQSRPWLFYPQRGSKEGDYLLFDPLHSQTYQLKFPELKGDKHKFSCSRDGWLLVKKDSPSDVIFFLNPFTRERIYLPELPRYFTGHCLTFSAAPTSASCCVISFAYQQNLDVFVVLDTWRPGDSLWTTRRFPNRSYGYGTVTCHFSNGMFYCLSTSGNIGVFDPSGATWNVIPVNPCPVFSRRRNDKLVRPVFMTEHEGDIYVMTTRRKNNSKQLVFKLNLERNVWEEMRGLGGLTVFACYAASLTRAGLSAEERNRIYTSHIGDYGRLGIYYLGCVKCSLPAYTTYLSNRSAWLQPPHNNFFSL</sequence>
<dbReference type="EMBL" id="LR999453">
    <property type="protein sequence ID" value="CAE5967758.1"/>
    <property type="molecule type" value="Genomic_DNA"/>
</dbReference>
<keyword evidence="10" id="KW-0234">DNA repair</keyword>
<dbReference type="SUPFAM" id="SSF81383">
    <property type="entry name" value="F-box domain"/>
    <property type="match status" value="1"/>
</dbReference>
<keyword evidence="13" id="KW-0175">Coiled coil</keyword>
<evidence type="ECO:0000256" key="10">
    <source>
        <dbReference type="ARBA" id="ARBA00023204"/>
    </source>
</evidence>
<dbReference type="GO" id="GO:0072423">
    <property type="term" value="P:response to DNA damage checkpoint signaling"/>
    <property type="evidence" value="ECO:0007669"/>
    <property type="project" value="InterPro"/>
</dbReference>
<dbReference type="InterPro" id="IPR044227">
    <property type="entry name" value="TONSOKU"/>
</dbReference>
<evidence type="ECO:0000259" key="16">
    <source>
        <dbReference type="Pfam" id="PF03478"/>
    </source>
</evidence>
<dbReference type="InterPro" id="IPR001611">
    <property type="entry name" value="Leu-rich_rpt"/>
</dbReference>
<dbReference type="Proteomes" id="UP000682877">
    <property type="component" value="Chromosome 3"/>
</dbReference>
<feature type="domain" description="KIB1-4 beta-propeller" evidence="16">
    <location>
        <begin position="1379"/>
        <end position="1629"/>
    </location>
</feature>
<evidence type="ECO:0000256" key="7">
    <source>
        <dbReference type="ARBA" id="ARBA00022763"/>
    </source>
</evidence>
<evidence type="ECO:0000256" key="12">
    <source>
        <dbReference type="ARBA" id="ARBA00069409"/>
    </source>
</evidence>
<dbReference type="GO" id="GO:0042393">
    <property type="term" value="F:histone binding"/>
    <property type="evidence" value="ECO:0007669"/>
    <property type="project" value="UniProtKB-ARBA"/>
</dbReference>
<evidence type="ECO:0000256" key="2">
    <source>
        <dbReference type="ARBA" id="ARBA00004642"/>
    </source>
</evidence>
<evidence type="ECO:0000256" key="8">
    <source>
        <dbReference type="ARBA" id="ARBA00022803"/>
    </source>
</evidence>
<keyword evidence="8" id="KW-0802">TPR repeat</keyword>
<dbReference type="InterPro" id="IPR019734">
    <property type="entry name" value="TPR_rpt"/>
</dbReference>
<evidence type="ECO:0000256" key="1">
    <source>
        <dbReference type="ARBA" id="ARBA00004286"/>
    </source>
</evidence>
<feature type="domain" description="F-box" evidence="15">
    <location>
        <begin position="1321"/>
        <end position="1349"/>
    </location>
</feature>
<dbReference type="Pfam" id="PF13516">
    <property type="entry name" value="LRR_6"/>
    <property type="match status" value="1"/>
</dbReference>
<dbReference type="SUPFAM" id="SSF50965">
    <property type="entry name" value="Galactose oxidase, central domain"/>
    <property type="match status" value="1"/>
</dbReference>
<dbReference type="InterPro" id="IPR011043">
    <property type="entry name" value="Gal_Oxase/kelch_b-propeller"/>
</dbReference>
<evidence type="ECO:0000313" key="18">
    <source>
        <dbReference type="Proteomes" id="UP000682877"/>
    </source>
</evidence>
<dbReference type="SMART" id="SM00368">
    <property type="entry name" value="LRR_RI"/>
    <property type="match status" value="6"/>
</dbReference>
<reference evidence="17" key="1">
    <citation type="submission" date="2021-01" db="EMBL/GenBank/DDBJ databases">
        <authorList>
            <person name="Bezrukov I."/>
        </authorList>
    </citation>
    <scope>NUCLEOTIDE SEQUENCE</scope>
</reference>
<dbReference type="SMART" id="SM00028">
    <property type="entry name" value="TPR"/>
    <property type="match status" value="7"/>
</dbReference>
<dbReference type="Gene3D" id="1.25.40.10">
    <property type="entry name" value="Tetratricopeptide repeat domain"/>
    <property type="match status" value="3"/>
</dbReference>
<feature type="compositionally biased region" description="Polar residues" evidence="14">
    <location>
        <begin position="515"/>
        <end position="535"/>
    </location>
</feature>
<gene>
    <name evidence="17" type="ORF">AARE701A_LOCUS7550</name>
</gene>
<dbReference type="InterPro" id="IPR032675">
    <property type="entry name" value="LRR_dom_sf"/>
</dbReference>
<feature type="region of interest" description="Disordered" evidence="14">
    <location>
        <begin position="492"/>
        <end position="535"/>
    </location>
</feature>
<dbReference type="GO" id="GO:0006281">
    <property type="term" value="P:DNA repair"/>
    <property type="evidence" value="ECO:0007669"/>
    <property type="project" value="UniProtKB-KW"/>
</dbReference>
<keyword evidence="5" id="KW-0433">Leucine-rich repeat</keyword>
<dbReference type="Gene3D" id="3.80.10.10">
    <property type="entry name" value="Ribonuclease Inhibitor"/>
    <property type="match status" value="1"/>
</dbReference>
<comment type="similarity">
    <text evidence="3">Belongs to the Tonsoku family.</text>
</comment>
<dbReference type="InterPro" id="IPR036047">
    <property type="entry name" value="F-box-like_dom_sf"/>
</dbReference>
<keyword evidence="6" id="KW-0677">Repeat</keyword>
<evidence type="ECO:0000256" key="11">
    <source>
        <dbReference type="ARBA" id="ARBA00023242"/>
    </source>
</evidence>